<dbReference type="InterPro" id="IPR031421">
    <property type="entry name" value="DUF4666"/>
</dbReference>
<reference evidence="2 3" key="1">
    <citation type="submission" date="2023-12" db="EMBL/GenBank/DDBJ databases">
        <title>A high-quality genome assembly for Dillenia turbinata (Dilleniales).</title>
        <authorList>
            <person name="Chanderbali A."/>
        </authorList>
    </citation>
    <scope>NUCLEOTIDE SEQUENCE [LARGE SCALE GENOMIC DNA]</scope>
    <source>
        <strain evidence="2">LSX21</strain>
        <tissue evidence="2">Leaf</tissue>
    </source>
</reference>
<feature type="compositionally biased region" description="Polar residues" evidence="1">
    <location>
        <begin position="72"/>
        <end position="81"/>
    </location>
</feature>
<dbReference type="PANTHER" id="PTHR33730:SF4">
    <property type="entry name" value="OS05G0542732 PROTEIN"/>
    <property type="match status" value="1"/>
</dbReference>
<comment type="caution">
    <text evidence="2">The sequence shown here is derived from an EMBL/GenBank/DDBJ whole genome shotgun (WGS) entry which is preliminary data.</text>
</comment>
<accession>A0AAN8ZTV7</accession>
<keyword evidence="3" id="KW-1185">Reference proteome</keyword>
<protein>
    <submittedName>
        <fullName evidence="2">Uncharacterized protein</fullName>
    </submittedName>
</protein>
<gene>
    <name evidence="2" type="ORF">RJ641_026177</name>
</gene>
<dbReference type="Proteomes" id="UP001370490">
    <property type="component" value="Unassembled WGS sequence"/>
</dbReference>
<proteinExistence type="predicted"/>
<dbReference type="AlphaFoldDB" id="A0AAN8ZTV7"/>
<dbReference type="PANTHER" id="PTHR33730">
    <property type="entry name" value="OS05G0542732 PROTEIN-RELATED"/>
    <property type="match status" value="1"/>
</dbReference>
<organism evidence="2 3">
    <name type="scientific">Dillenia turbinata</name>
    <dbReference type="NCBI Taxonomy" id="194707"/>
    <lineage>
        <taxon>Eukaryota</taxon>
        <taxon>Viridiplantae</taxon>
        <taxon>Streptophyta</taxon>
        <taxon>Embryophyta</taxon>
        <taxon>Tracheophyta</taxon>
        <taxon>Spermatophyta</taxon>
        <taxon>Magnoliopsida</taxon>
        <taxon>eudicotyledons</taxon>
        <taxon>Gunneridae</taxon>
        <taxon>Pentapetalae</taxon>
        <taxon>Dilleniales</taxon>
        <taxon>Dilleniaceae</taxon>
        <taxon>Dillenia</taxon>
    </lineage>
</organism>
<evidence type="ECO:0000256" key="1">
    <source>
        <dbReference type="SAM" id="MobiDB-lite"/>
    </source>
</evidence>
<name>A0AAN8ZTV7_9MAGN</name>
<evidence type="ECO:0000313" key="2">
    <source>
        <dbReference type="EMBL" id="KAK6945075.1"/>
    </source>
</evidence>
<dbReference type="Pfam" id="PF15697">
    <property type="entry name" value="DUF4666"/>
    <property type="match status" value="1"/>
</dbReference>
<feature type="region of interest" description="Disordered" evidence="1">
    <location>
        <begin position="48"/>
        <end position="94"/>
    </location>
</feature>
<evidence type="ECO:0000313" key="3">
    <source>
        <dbReference type="Proteomes" id="UP001370490"/>
    </source>
</evidence>
<sequence length="120" mass="13333">MRVCLFLPDNQQFFAQPRPLWYWRPPFFLDLSGAFGLVWDDKVISGDMSKQSQTQEGDKEQAAESAAKIESGKSNGGQTYRTMKVAPSYDPPSPRVSGCGLCGAFGKSEKKHKAKSGKRR</sequence>
<dbReference type="EMBL" id="JBAMMX010000003">
    <property type="protein sequence ID" value="KAK6945075.1"/>
    <property type="molecule type" value="Genomic_DNA"/>
</dbReference>